<sequence>TCLGNMFVPTASDKMEDNNKQDTVTLARQIREQQGLWEVEVSYGGETDLNRQFNICTKNPGHLKFIPVDQLSVNDLPPSYHDSDLVEWIRAMSDRTVRISVTYVSEDRPETYPESVKPYPCYKNRGNRRMVRVGTGCVSMVVKYPEDICKHLTTCDCEICLECSIPKAQFAHIYINTATHVVFDKSEAENTTCHLFFDKGAVPETCSGAVELSGMSCEYSDIMIDRCLMKCVTYDLDLATKLEGMVNNWMRLSSQLKNKYEKISGWILLKSAIWHKMFILMSYLDLANRIEKMVSNWLFLSSHFKDRYFHGKRSLWSLLKFKPMLWERLVIIVSHPHGSSKKVSIGYYVDENSEKSFSYTTSTCPGSSGAPVLVIRKSGAAWNFNRTHSAGDRELNYSYIHGLMTKI</sequence>
<dbReference type="SUPFAM" id="SSF50494">
    <property type="entry name" value="Trypsin-like serine proteases"/>
    <property type="match status" value="1"/>
</dbReference>
<feature type="non-terminal residue" evidence="1">
    <location>
        <position position="1"/>
    </location>
</feature>
<dbReference type="EMBL" id="HACG01006351">
    <property type="protein sequence ID" value="CEK53216.1"/>
    <property type="molecule type" value="Transcribed_RNA"/>
</dbReference>
<dbReference type="AlphaFoldDB" id="A0A0B6YBL5"/>
<evidence type="ECO:0000313" key="1">
    <source>
        <dbReference type="EMBL" id="CEK53216.1"/>
    </source>
</evidence>
<protein>
    <recommendedName>
        <fullName evidence="2">Peptidase S1 domain-containing protein</fullName>
    </recommendedName>
</protein>
<name>A0A0B6YBL5_9EUPU</name>
<dbReference type="InterPro" id="IPR009003">
    <property type="entry name" value="Peptidase_S1_PA"/>
</dbReference>
<accession>A0A0B6YBL5</accession>
<reference evidence="1" key="1">
    <citation type="submission" date="2014-12" db="EMBL/GenBank/DDBJ databases">
        <title>Insight into the proteome of Arion vulgaris.</title>
        <authorList>
            <person name="Aradska J."/>
            <person name="Bulat T."/>
            <person name="Smidak R."/>
            <person name="Sarate P."/>
            <person name="Gangsoo J."/>
            <person name="Sialana F."/>
            <person name="Bilban M."/>
            <person name="Lubec G."/>
        </authorList>
    </citation>
    <scope>NUCLEOTIDE SEQUENCE</scope>
    <source>
        <tissue evidence="1">Skin</tissue>
    </source>
</reference>
<proteinExistence type="predicted"/>
<evidence type="ECO:0008006" key="2">
    <source>
        <dbReference type="Google" id="ProtNLM"/>
    </source>
</evidence>
<organism evidence="1">
    <name type="scientific">Arion vulgaris</name>
    <dbReference type="NCBI Taxonomy" id="1028688"/>
    <lineage>
        <taxon>Eukaryota</taxon>
        <taxon>Metazoa</taxon>
        <taxon>Spiralia</taxon>
        <taxon>Lophotrochozoa</taxon>
        <taxon>Mollusca</taxon>
        <taxon>Gastropoda</taxon>
        <taxon>Heterobranchia</taxon>
        <taxon>Euthyneura</taxon>
        <taxon>Panpulmonata</taxon>
        <taxon>Eupulmonata</taxon>
        <taxon>Stylommatophora</taxon>
        <taxon>Helicina</taxon>
        <taxon>Arionoidea</taxon>
        <taxon>Arionidae</taxon>
        <taxon>Arion</taxon>
    </lineage>
</organism>
<gene>
    <name evidence="1" type="primary">ORF19456</name>
</gene>